<dbReference type="SUPFAM" id="SSF58113">
    <property type="entry name" value="Apolipoprotein A-I"/>
    <property type="match status" value="1"/>
</dbReference>
<feature type="compositionally biased region" description="Basic and acidic residues" evidence="3">
    <location>
        <begin position="60"/>
        <end position="83"/>
    </location>
</feature>
<dbReference type="STRING" id="4781.A0A0P1AN95"/>
<dbReference type="OrthoDB" id="20872at2759"/>
<organism evidence="4 5">
    <name type="scientific">Plasmopara halstedii</name>
    <name type="common">Downy mildew of sunflower</name>
    <dbReference type="NCBI Taxonomy" id="4781"/>
    <lineage>
        <taxon>Eukaryota</taxon>
        <taxon>Sar</taxon>
        <taxon>Stramenopiles</taxon>
        <taxon>Oomycota</taxon>
        <taxon>Peronosporomycetes</taxon>
        <taxon>Peronosporales</taxon>
        <taxon>Peronosporaceae</taxon>
        <taxon>Plasmopara</taxon>
    </lineage>
</organism>
<evidence type="ECO:0000256" key="2">
    <source>
        <dbReference type="ARBA" id="ARBA00023157"/>
    </source>
</evidence>
<dbReference type="OMA" id="FAECEEQ"/>
<protein>
    <submittedName>
        <fullName evidence="4">Mitochondrial distribution/morphology family 35/apoptosis</fullName>
    </submittedName>
</protein>
<dbReference type="InterPro" id="IPR007918">
    <property type="entry name" value="MDM35_apoptosis"/>
</dbReference>
<feature type="compositionally biased region" description="Polar residues" evidence="3">
    <location>
        <begin position="157"/>
        <end position="170"/>
    </location>
</feature>
<keyword evidence="5" id="KW-1185">Reference proteome</keyword>
<accession>A0A0P1AN95</accession>
<feature type="region of interest" description="Disordered" evidence="3">
    <location>
        <begin position="60"/>
        <end position="170"/>
    </location>
</feature>
<dbReference type="EMBL" id="CCYD01000645">
    <property type="protein sequence ID" value="CEG42612.1"/>
    <property type="molecule type" value="Genomic_DNA"/>
</dbReference>
<dbReference type="Proteomes" id="UP000054928">
    <property type="component" value="Unassembled WGS sequence"/>
</dbReference>
<evidence type="ECO:0000256" key="3">
    <source>
        <dbReference type="SAM" id="MobiDB-lite"/>
    </source>
</evidence>
<evidence type="ECO:0000313" key="5">
    <source>
        <dbReference type="Proteomes" id="UP000054928"/>
    </source>
</evidence>
<keyword evidence="2" id="KW-1015">Disulfide bond</keyword>
<dbReference type="RefSeq" id="XP_024578981.1">
    <property type="nucleotide sequence ID" value="XM_024728511.1"/>
</dbReference>
<dbReference type="AlphaFoldDB" id="A0A0P1AN95"/>
<proteinExistence type="inferred from homology"/>
<sequence length="198" mass="22886">MEQHTTIMNAFAECQEQKDRVKACYGDWFQKLWGGSYDRHSCEQETEDYRQCVQDVLKRNKDQGKRSWKNSDNDWMDRVKDQSNDAAEEATGRARQTRDRVRDKSNNVADEVKGRTRNVRDKVKDKSNNVAEEVKGRARNARDRAIDGKEEAESKLRSTASNVTSKVQETADSWADKIKGFAKKADNKAQHTYDDDDD</sequence>
<evidence type="ECO:0000313" key="4">
    <source>
        <dbReference type="EMBL" id="CEG42612.1"/>
    </source>
</evidence>
<feature type="compositionally biased region" description="Basic and acidic residues" evidence="3">
    <location>
        <begin position="90"/>
        <end position="156"/>
    </location>
</feature>
<evidence type="ECO:0000256" key="1">
    <source>
        <dbReference type="ARBA" id="ARBA00006196"/>
    </source>
</evidence>
<dbReference type="Pfam" id="PF05254">
    <property type="entry name" value="UPF0203"/>
    <property type="match status" value="1"/>
</dbReference>
<name>A0A0P1AN95_PLAHL</name>
<reference evidence="5" key="1">
    <citation type="submission" date="2014-09" db="EMBL/GenBank/DDBJ databases">
        <authorList>
            <person name="Sharma Rahul"/>
            <person name="Thines Marco"/>
        </authorList>
    </citation>
    <scope>NUCLEOTIDE SEQUENCE [LARGE SCALE GENOMIC DNA]</scope>
</reference>
<dbReference type="Gene3D" id="1.20.120.20">
    <property type="entry name" value="Apolipoprotein"/>
    <property type="match status" value="1"/>
</dbReference>
<comment type="similarity">
    <text evidence="1">Belongs to the TRIAP1/MDM35 family.</text>
</comment>
<dbReference type="GeneID" id="36407928"/>